<sequence>MSETEGKKALTTLIIYSSNNTIGDRNDKLTQVSLVSLMLSFYVLASSSQPVLCLVRYRFLVAANESCNDGAELTRGKRPNCGVSPLLELLVPGQDLYLDYPFAARLHRPGQSSLMDGYMMAMADEELDVHGSSGSAGSTNSRLRALAQLIAL</sequence>
<name>M8BUQ2_AEGTA</name>
<protein>
    <submittedName>
        <fullName evidence="1">Uncharacterized protein</fullName>
    </submittedName>
</protein>
<proteinExistence type="predicted"/>
<dbReference type="AlphaFoldDB" id="M8BUQ2"/>
<organism evidence="1">
    <name type="scientific">Aegilops tauschii</name>
    <name type="common">Tausch's goatgrass</name>
    <name type="synonym">Aegilops squarrosa</name>
    <dbReference type="NCBI Taxonomy" id="37682"/>
    <lineage>
        <taxon>Eukaryota</taxon>
        <taxon>Viridiplantae</taxon>
        <taxon>Streptophyta</taxon>
        <taxon>Embryophyta</taxon>
        <taxon>Tracheophyta</taxon>
        <taxon>Spermatophyta</taxon>
        <taxon>Magnoliopsida</taxon>
        <taxon>Liliopsida</taxon>
        <taxon>Poales</taxon>
        <taxon>Poaceae</taxon>
        <taxon>BOP clade</taxon>
        <taxon>Pooideae</taxon>
        <taxon>Triticodae</taxon>
        <taxon>Triticeae</taxon>
        <taxon>Triticinae</taxon>
        <taxon>Aegilops</taxon>
    </lineage>
</organism>
<evidence type="ECO:0000313" key="1">
    <source>
        <dbReference type="EnsemblPlants" id="EMT25674"/>
    </source>
</evidence>
<dbReference type="EnsemblPlants" id="EMT25674">
    <property type="protein sequence ID" value="EMT25674"/>
    <property type="gene ID" value="F775_29102"/>
</dbReference>
<dbReference type="ExpressionAtlas" id="M8BUQ2">
    <property type="expression patterns" value="baseline"/>
</dbReference>
<reference evidence="1" key="1">
    <citation type="submission" date="2015-06" db="UniProtKB">
        <authorList>
            <consortium name="EnsemblPlants"/>
        </authorList>
    </citation>
    <scope>IDENTIFICATION</scope>
</reference>
<accession>M8BUQ2</accession>